<feature type="transmembrane region" description="Helical" evidence="6">
    <location>
        <begin position="244"/>
        <end position="269"/>
    </location>
</feature>
<dbReference type="PANTHER" id="PTHR33048">
    <property type="entry name" value="PTH11-LIKE INTEGRAL MEMBRANE PROTEIN (AFU_ORTHOLOGUE AFUA_5G11245)"/>
    <property type="match status" value="1"/>
</dbReference>
<dbReference type="Pfam" id="PF20684">
    <property type="entry name" value="Fung_rhodopsin"/>
    <property type="match status" value="1"/>
</dbReference>
<evidence type="ECO:0000259" key="7">
    <source>
        <dbReference type="Pfam" id="PF20684"/>
    </source>
</evidence>
<proteinExistence type="inferred from homology"/>
<evidence type="ECO:0000256" key="6">
    <source>
        <dbReference type="SAM" id="Phobius"/>
    </source>
</evidence>
<sequence length="362" mass="40281">MGWVANATPEQEHASRFPLVISINVVFGLIMTIVVSIRLYIRKQNIRPDDIVAAIGTIFSITFNILCIMQTKYGLGLPLHNRPLADKTLFLRWNYASRPFYSLAGGAFKLALCLSFIDLAQRTTKKGYKKLVATVAVFSTLAALTLLLMNAINCIPVKKIFHPEIPGHCLPYAAYNYAAASIIIFIDVILFLLPIPLIMGLSIDNRLKWQLCVVFSLGLLTTVCSIVRTTYISEVAFGDGDSTMFNLMSALEINVGIIVSCAPHLRPLFIRGARTMRSRSNNALGSKASAYGNQSLNNAKSSRIGKFSRRDSEELILEPMAPYSGNWKRLESPEKRQITKTTQLEVQSELSDLRSDRKSWAV</sequence>
<feature type="transmembrane region" description="Helical" evidence="6">
    <location>
        <begin position="172"/>
        <end position="199"/>
    </location>
</feature>
<evidence type="ECO:0000256" key="5">
    <source>
        <dbReference type="ARBA" id="ARBA00038359"/>
    </source>
</evidence>
<feature type="transmembrane region" description="Helical" evidence="6">
    <location>
        <begin position="100"/>
        <end position="119"/>
    </location>
</feature>
<evidence type="ECO:0000256" key="4">
    <source>
        <dbReference type="ARBA" id="ARBA00023136"/>
    </source>
</evidence>
<gene>
    <name evidence="8" type="ORF">EV356DRAFT_544813</name>
</gene>
<comment type="similarity">
    <text evidence="5">Belongs to the SAT4 family.</text>
</comment>
<feature type="transmembrane region" description="Helical" evidence="6">
    <location>
        <begin position="131"/>
        <end position="152"/>
    </location>
</feature>
<evidence type="ECO:0000313" key="9">
    <source>
        <dbReference type="Proteomes" id="UP000800092"/>
    </source>
</evidence>
<evidence type="ECO:0000256" key="3">
    <source>
        <dbReference type="ARBA" id="ARBA00022989"/>
    </source>
</evidence>
<dbReference type="PANTHER" id="PTHR33048:SF146">
    <property type="entry name" value="INTEGRAL MEMBRANE PROTEIN"/>
    <property type="match status" value="1"/>
</dbReference>
<protein>
    <recommendedName>
        <fullName evidence="7">Rhodopsin domain-containing protein</fullName>
    </recommendedName>
</protein>
<dbReference type="Proteomes" id="UP000800092">
    <property type="component" value="Unassembled WGS sequence"/>
</dbReference>
<comment type="subcellular location">
    <subcellularLocation>
        <location evidence="1">Membrane</location>
        <topology evidence="1">Multi-pass membrane protein</topology>
    </subcellularLocation>
</comment>
<dbReference type="InterPro" id="IPR052337">
    <property type="entry name" value="SAT4-like"/>
</dbReference>
<evidence type="ECO:0000313" key="8">
    <source>
        <dbReference type="EMBL" id="KAF2234882.1"/>
    </source>
</evidence>
<feature type="transmembrane region" description="Helical" evidence="6">
    <location>
        <begin position="51"/>
        <end position="71"/>
    </location>
</feature>
<feature type="transmembrane region" description="Helical" evidence="6">
    <location>
        <begin position="211"/>
        <end position="232"/>
    </location>
</feature>
<name>A0A6A6HA37_VIRVR</name>
<evidence type="ECO:0000256" key="1">
    <source>
        <dbReference type="ARBA" id="ARBA00004141"/>
    </source>
</evidence>
<dbReference type="AlphaFoldDB" id="A0A6A6HA37"/>
<keyword evidence="3 6" id="KW-1133">Transmembrane helix</keyword>
<dbReference type="InterPro" id="IPR049326">
    <property type="entry name" value="Rhodopsin_dom_fungi"/>
</dbReference>
<feature type="domain" description="Rhodopsin" evidence="7">
    <location>
        <begin position="38"/>
        <end position="270"/>
    </location>
</feature>
<dbReference type="OrthoDB" id="10017208at2759"/>
<organism evidence="8 9">
    <name type="scientific">Viridothelium virens</name>
    <name type="common">Speckled blister lichen</name>
    <name type="synonym">Trypethelium virens</name>
    <dbReference type="NCBI Taxonomy" id="1048519"/>
    <lineage>
        <taxon>Eukaryota</taxon>
        <taxon>Fungi</taxon>
        <taxon>Dikarya</taxon>
        <taxon>Ascomycota</taxon>
        <taxon>Pezizomycotina</taxon>
        <taxon>Dothideomycetes</taxon>
        <taxon>Dothideomycetes incertae sedis</taxon>
        <taxon>Trypetheliales</taxon>
        <taxon>Trypetheliaceae</taxon>
        <taxon>Viridothelium</taxon>
    </lineage>
</organism>
<feature type="transmembrane region" description="Helical" evidence="6">
    <location>
        <begin position="20"/>
        <end position="39"/>
    </location>
</feature>
<keyword evidence="4 6" id="KW-0472">Membrane</keyword>
<keyword evidence="9" id="KW-1185">Reference proteome</keyword>
<accession>A0A6A6HA37</accession>
<dbReference type="GO" id="GO:0016020">
    <property type="term" value="C:membrane"/>
    <property type="evidence" value="ECO:0007669"/>
    <property type="project" value="UniProtKB-SubCell"/>
</dbReference>
<keyword evidence="2 6" id="KW-0812">Transmembrane</keyword>
<evidence type="ECO:0000256" key="2">
    <source>
        <dbReference type="ARBA" id="ARBA00022692"/>
    </source>
</evidence>
<reference evidence="8" key="1">
    <citation type="journal article" date="2020" name="Stud. Mycol.">
        <title>101 Dothideomycetes genomes: a test case for predicting lifestyles and emergence of pathogens.</title>
        <authorList>
            <person name="Haridas S."/>
            <person name="Albert R."/>
            <person name="Binder M."/>
            <person name="Bloem J."/>
            <person name="Labutti K."/>
            <person name="Salamov A."/>
            <person name="Andreopoulos B."/>
            <person name="Baker S."/>
            <person name="Barry K."/>
            <person name="Bills G."/>
            <person name="Bluhm B."/>
            <person name="Cannon C."/>
            <person name="Castanera R."/>
            <person name="Culley D."/>
            <person name="Daum C."/>
            <person name="Ezra D."/>
            <person name="Gonzalez J."/>
            <person name="Henrissat B."/>
            <person name="Kuo A."/>
            <person name="Liang C."/>
            <person name="Lipzen A."/>
            <person name="Lutzoni F."/>
            <person name="Magnuson J."/>
            <person name="Mondo S."/>
            <person name="Nolan M."/>
            <person name="Ohm R."/>
            <person name="Pangilinan J."/>
            <person name="Park H.-J."/>
            <person name="Ramirez L."/>
            <person name="Alfaro M."/>
            <person name="Sun H."/>
            <person name="Tritt A."/>
            <person name="Yoshinaga Y."/>
            <person name="Zwiers L.-H."/>
            <person name="Turgeon B."/>
            <person name="Goodwin S."/>
            <person name="Spatafora J."/>
            <person name="Crous P."/>
            <person name="Grigoriev I."/>
        </authorList>
    </citation>
    <scope>NUCLEOTIDE SEQUENCE</scope>
    <source>
        <strain evidence="8">Tuck. ex Michener</strain>
    </source>
</reference>
<dbReference type="EMBL" id="ML991795">
    <property type="protein sequence ID" value="KAF2234882.1"/>
    <property type="molecule type" value="Genomic_DNA"/>
</dbReference>